<dbReference type="Proteomes" id="UP000236840">
    <property type="component" value="Unassembled WGS sequence"/>
</dbReference>
<dbReference type="Pfam" id="PF12666">
    <property type="entry name" value="PrgI"/>
    <property type="match status" value="1"/>
</dbReference>
<evidence type="ECO:0000313" key="2">
    <source>
        <dbReference type="EMBL" id="PIW91336.1"/>
    </source>
</evidence>
<gene>
    <name evidence="2" type="ORF">COZ90_01105</name>
</gene>
<protein>
    <recommendedName>
        <fullName evidence="4">PrgI family protein</fullName>
    </recommendedName>
</protein>
<evidence type="ECO:0008006" key="4">
    <source>
        <dbReference type="Google" id="ProtNLM"/>
    </source>
</evidence>
<organism evidence="2 3">
    <name type="scientific">Candidatus Nealsonbacteria bacterium CG_4_8_14_3_um_filter_37_36</name>
    <dbReference type="NCBI Taxonomy" id="1974688"/>
    <lineage>
        <taxon>Bacteria</taxon>
        <taxon>Candidatus Nealsoniibacteriota</taxon>
    </lineage>
</organism>
<reference evidence="3" key="1">
    <citation type="submission" date="2017-09" db="EMBL/GenBank/DDBJ databases">
        <title>Depth-based differentiation of microbial function through sediment-hosted aquifers and enrichment of novel symbionts in the deep terrestrial subsurface.</title>
        <authorList>
            <person name="Probst A.J."/>
            <person name="Ladd B."/>
            <person name="Jarett J.K."/>
            <person name="Geller-Mcgrath D.E."/>
            <person name="Sieber C.M.K."/>
            <person name="Emerson J.B."/>
            <person name="Anantharaman K."/>
            <person name="Thomas B.C."/>
            <person name="Malmstrom R."/>
            <person name="Stieglmeier M."/>
            <person name="Klingl A."/>
            <person name="Woyke T."/>
            <person name="Ryan C.M."/>
            <person name="Banfield J.F."/>
        </authorList>
    </citation>
    <scope>NUCLEOTIDE SEQUENCE [LARGE SCALE GENOMIC DNA]</scope>
</reference>
<evidence type="ECO:0000313" key="3">
    <source>
        <dbReference type="Proteomes" id="UP000236840"/>
    </source>
</evidence>
<feature type="transmembrane region" description="Helical" evidence="1">
    <location>
        <begin position="45"/>
        <end position="63"/>
    </location>
</feature>
<keyword evidence="1" id="KW-0472">Membrane</keyword>
<dbReference type="EMBL" id="PFHJ01000026">
    <property type="protein sequence ID" value="PIW91336.1"/>
    <property type="molecule type" value="Genomic_DNA"/>
</dbReference>
<name>A0A2H9N2U3_9BACT</name>
<feature type="transmembrane region" description="Helical" evidence="1">
    <location>
        <begin position="21"/>
        <end position="39"/>
    </location>
</feature>
<keyword evidence="1" id="KW-1133">Transmembrane helix</keyword>
<dbReference type="InterPro" id="IPR024414">
    <property type="entry name" value="Uncharacterised_PrgI"/>
</dbReference>
<sequence length="135" mass="15620">MRFTVPQFIEYEVKIVGPLTFKQFVFFFLAGAVCFILYFIVPFSIFLIACVVLGVGAIILAFLRIGGRPLPTILGNFFKFSISPKIFIWRKVEAPIMIFKKEEIKKEEVEEELPLKIAEKSQLKKLRTQIEIKTK</sequence>
<keyword evidence="1" id="KW-0812">Transmembrane</keyword>
<evidence type="ECO:0000256" key="1">
    <source>
        <dbReference type="SAM" id="Phobius"/>
    </source>
</evidence>
<accession>A0A2H9N2U3</accession>
<comment type="caution">
    <text evidence="2">The sequence shown here is derived from an EMBL/GenBank/DDBJ whole genome shotgun (WGS) entry which is preliminary data.</text>
</comment>
<dbReference type="AlphaFoldDB" id="A0A2H9N2U3"/>
<proteinExistence type="predicted"/>